<dbReference type="AlphaFoldDB" id="A0AAU9JXA9"/>
<evidence type="ECO:0000313" key="2">
    <source>
        <dbReference type="EMBL" id="CAG9330389.1"/>
    </source>
</evidence>
<dbReference type="PANTHER" id="PTHR43358:SF4">
    <property type="entry name" value="ALPHA_BETA HYDROLASE FOLD-1 DOMAIN-CONTAINING PROTEIN"/>
    <property type="match status" value="1"/>
</dbReference>
<dbReference type="SUPFAM" id="SSF53474">
    <property type="entry name" value="alpha/beta-Hydrolases"/>
    <property type="match status" value="1"/>
</dbReference>
<accession>A0AAU9JXA9</accession>
<reference evidence="2" key="1">
    <citation type="submission" date="2021-09" db="EMBL/GenBank/DDBJ databases">
        <authorList>
            <consortium name="AG Swart"/>
            <person name="Singh M."/>
            <person name="Singh A."/>
            <person name="Seah K."/>
            <person name="Emmerich C."/>
        </authorList>
    </citation>
    <scope>NUCLEOTIDE SEQUENCE</scope>
    <source>
        <strain evidence="2">ATCC30299</strain>
    </source>
</reference>
<proteinExistence type="predicted"/>
<evidence type="ECO:0000313" key="3">
    <source>
        <dbReference type="Proteomes" id="UP001162131"/>
    </source>
</evidence>
<comment type="caution">
    <text evidence="2">The sequence shown here is derived from an EMBL/GenBank/DDBJ whole genome shotgun (WGS) entry which is preliminary data.</text>
</comment>
<dbReference type="Proteomes" id="UP001162131">
    <property type="component" value="Unassembled WGS sequence"/>
</dbReference>
<protein>
    <recommendedName>
        <fullName evidence="1">Serine aminopeptidase S33 domain-containing protein</fullName>
    </recommendedName>
</protein>
<dbReference type="EMBL" id="CAJZBQ010000051">
    <property type="protein sequence ID" value="CAG9330389.1"/>
    <property type="molecule type" value="Genomic_DNA"/>
</dbReference>
<organism evidence="2 3">
    <name type="scientific">Blepharisma stoltei</name>
    <dbReference type="NCBI Taxonomy" id="1481888"/>
    <lineage>
        <taxon>Eukaryota</taxon>
        <taxon>Sar</taxon>
        <taxon>Alveolata</taxon>
        <taxon>Ciliophora</taxon>
        <taxon>Postciliodesmatophora</taxon>
        <taxon>Heterotrichea</taxon>
        <taxon>Heterotrichida</taxon>
        <taxon>Blepharismidae</taxon>
        <taxon>Blepharisma</taxon>
    </lineage>
</organism>
<dbReference type="Gene3D" id="3.40.50.1820">
    <property type="entry name" value="alpha/beta hydrolase"/>
    <property type="match status" value="1"/>
</dbReference>
<feature type="domain" description="Serine aminopeptidase S33" evidence="1">
    <location>
        <begin position="74"/>
        <end position="184"/>
    </location>
</feature>
<name>A0AAU9JXA9_9CILI</name>
<dbReference type="InterPro" id="IPR052920">
    <property type="entry name" value="DNA-binding_regulatory"/>
</dbReference>
<dbReference type="Pfam" id="PF12146">
    <property type="entry name" value="Hydrolase_4"/>
    <property type="match status" value="1"/>
</dbReference>
<dbReference type="PANTHER" id="PTHR43358">
    <property type="entry name" value="ALPHA/BETA-HYDROLASE"/>
    <property type="match status" value="1"/>
</dbReference>
<sequence>MTFFKKSYEGLWKSIIRPKREIYDLGDLGPAEFTIENRRYQRNDIILYNQRNMKLVCSLFEPIPEQRIEKRLPCVIFLHGNCSSRLEGINTLHTLLPLNITVFCFDMSGSGLSDGEYVTLGWYERDDVACVIDYLRSTEKVSYIGLWGRSMGAVTALMHGHRDPSIAAMVIDSPFSSMSVLLKEIAKDYTRVPGFLVSLAKGCVKKTIRKKANFNLFELEPIKHVDKCFIPALFVAANQDELIKPHHSERLHDKYAGEKSLIIVDGDHNSDRPQYALDSIGIFFYNTLQCENSWMISHEEERKMSDNLLIPMQEDFQSTSVSELRLLESQSFSLYYPKLTEEEQKKFDEENQRLMQNLGYLNTNSV</sequence>
<evidence type="ECO:0000259" key="1">
    <source>
        <dbReference type="Pfam" id="PF12146"/>
    </source>
</evidence>
<keyword evidence="3" id="KW-1185">Reference proteome</keyword>
<gene>
    <name evidence="2" type="ORF">BSTOLATCC_MIC50981</name>
</gene>
<dbReference type="InterPro" id="IPR029058">
    <property type="entry name" value="AB_hydrolase_fold"/>
</dbReference>
<dbReference type="InterPro" id="IPR022742">
    <property type="entry name" value="Hydrolase_4"/>
</dbReference>